<evidence type="ECO:0000256" key="5">
    <source>
        <dbReference type="ARBA" id="ARBA00044503"/>
    </source>
</evidence>
<gene>
    <name evidence="7" type="ORF">IAA96_05725</name>
</gene>
<proteinExistence type="inferred from homology"/>
<comment type="caution">
    <text evidence="7">The sequence shown here is derived from an EMBL/GenBank/DDBJ whole genome shotgun (WGS) entry which is preliminary data.</text>
</comment>
<reference evidence="7" key="2">
    <citation type="journal article" date="2021" name="PeerJ">
        <title>Extensive microbial diversity within the chicken gut microbiome revealed by metagenomics and culture.</title>
        <authorList>
            <person name="Gilroy R."/>
            <person name="Ravi A."/>
            <person name="Getino M."/>
            <person name="Pursley I."/>
            <person name="Horton D.L."/>
            <person name="Alikhan N.F."/>
            <person name="Baker D."/>
            <person name="Gharbi K."/>
            <person name="Hall N."/>
            <person name="Watson M."/>
            <person name="Adriaenssens E.M."/>
            <person name="Foster-Nyarko E."/>
            <person name="Jarju S."/>
            <person name="Secka A."/>
            <person name="Antonio M."/>
            <person name="Oren A."/>
            <person name="Chaudhuri R.R."/>
            <person name="La Ragione R."/>
            <person name="Hildebrand F."/>
            <person name="Pallen M.J."/>
        </authorList>
    </citation>
    <scope>NUCLEOTIDE SEQUENCE</scope>
    <source>
        <strain evidence="7">B3-4054</strain>
    </source>
</reference>
<evidence type="ECO:0000256" key="6">
    <source>
        <dbReference type="ARBA" id="ARBA00044538"/>
    </source>
</evidence>
<sequence>MISVRIVTGKEGVLILAEAEGHAGAGRFGSDPVCAAVSVLFRTTAAVLQAKVPSVSVRSAGRGSLRICAEGSGAAGERFCLLYAAEFLLAGISSLAEEFPGYVELRREQT</sequence>
<keyword evidence="3" id="KW-0378">Hydrolase</keyword>
<protein>
    <recommendedName>
        <fullName evidence="6">Ribosomal processing cysteine protease Prp</fullName>
    </recommendedName>
</protein>
<evidence type="ECO:0000256" key="1">
    <source>
        <dbReference type="ARBA" id="ARBA00022517"/>
    </source>
</evidence>
<organism evidence="7 8">
    <name type="scientific">Candidatus Avitreponema avistercoris</name>
    <dbReference type="NCBI Taxonomy" id="2840705"/>
    <lineage>
        <taxon>Bacteria</taxon>
        <taxon>Pseudomonadati</taxon>
        <taxon>Spirochaetota</taxon>
        <taxon>Spirochaetia</taxon>
        <taxon>Spirochaetales</taxon>
        <taxon>Candidatus Avitreponema</taxon>
    </lineage>
</organism>
<keyword evidence="1" id="KW-0690">Ribosome biogenesis</keyword>
<name>A0A9D9HHF1_9SPIR</name>
<comment type="similarity">
    <text evidence="5">Belongs to the Prp family.</text>
</comment>
<dbReference type="SUPFAM" id="SSF118010">
    <property type="entry name" value="TM1457-like"/>
    <property type="match status" value="1"/>
</dbReference>
<dbReference type="CDD" id="cd16332">
    <property type="entry name" value="Prp-like"/>
    <property type="match status" value="1"/>
</dbReference>
<dbReference type="Proteomes" id="UP000823616">
    <property type="component" value="Unassembled WGS sequence"/>
</dbReference>
<dbReference type="GO" id="GO:0042254">
    <property type="term" value="P:ribosome biogenesis"/>
    <property type="evidence" value="ECO:0007669"/>
    <property type="project" value="UniProtKB-KW"/>
</dbReference>
<keyword evidence="2 7" id="KW-0645">Protease</keyword>
<keyword evidence="4" id="KW-0788">Thiol protease</keyword>
<evidence type="ECO:0000313" key="7">
    <source>
        <dbReference type="EMBL" id="MBO8450588.1"/>
    </source>
</evidence>
<dbReference type="EMBL" id="JADIMS010000105">
    <property type="protein sequence ID" value="MBO8450588.1"/>
    <property type="molecule type" value="Genomic_DNA"/>
</dbReference>
<dbReference type="Gene3D" id="3.30.70.1490">
    <property type="entry name" value="Cysteine protease Prp"/>
    <property type="match status" value="1"/>
</dbReference>
<evidence type="ECO:0000256" key="3">
    <source>
        <dbReference type="ARBA" id="ARBA00022801"/>
    </source>
</evidence>
<accession>A0A9D9HHF1</accession>
<evidence type="ECO:0000256" key="2">
    <source>
        <dbReference type="ARBA" id="ARBA00022670"/>
    </source>
</evidence>
<dbReference type="GO" id="GO:0006508">
    <property type="term" value="P:proteolysis"/>
    <property type="evidence" value="ECO:0007669"/>
    <property type="project" value="UniProtKB-KW"/>
</dbReference>
<dbReference type="InterPro" id="IPR036764">
    <property type="entry name" value="Peptidase_Prp_sf"/>
</dbReference>
<dbReference type="InterPro" id="IPR007422">
    <property type="entry name" value="Peptidase_Prp"/>
</dbReference>
<evidence type="ECO:0000256" key="4">
    <source>
        <dbReference type="ARBA" id="ARBA00022807"/>
    </source>
</evidence>
<evidence type="ECO:0000313" key="8">
    <source>
        <dbReference type="Proteomes" id="UP000823616"/>
    </source>
</evidence>
<dbReference type="AlphaFoldDB" id="A0A9D9HHF1"/>
<dbReference type="Pfam" id="PF04327">
    <property type="entry name" value="Peptidase_Prp"/>
    <property type="match status" value="1"/>
</dbReference>
<dbReference type="GO" id="GO:0008234">
    <property type="term" value="F:cysteine-type peptidase activity"/>
    <property type="evidence" value="ECO:0007669"/>
    <property type="project" value="UniProtKB-KW"/>
</dbReference>
<reference evidence="7" key="1">
    <citation type="submission" date="2020-10" db="EMBL/GenBank/DDBJ databases">
        <authorList>
            <person name="Gilroy R."/>
        </authorList>
    </citation>
    <scope>NUCLEOTIDE SEQUENCE</scope>
    <source>
        <strain evidence="7">B3-4054</strain>
    </source>
</reference>